<evidence type="ECO:0000256" key="4">
    <source>
        <dbReference type="ARBA" id="ARBA00022692"/>
    </source>
</evidence>
<feature type="transmembrane region" description="Helical" evidence="7">
    <location>
        <begin position="215"/>
        <end position="235"/>
    </location>
</feature>
<feature type="transmembrane region" description="Helical" evidence="7">
    <location>
        <begin position="241"/>
        <end position="264"/>
    </location>
</feature>
<keyword evidence="5 7" id="KW-1133">Transmembrane helix</keyword>
<name>A0A0V7ZPG6_9CYAN</name>
<dbReference type="Pfam" id="PF07690">
    <property type="entry name" value="MFS_1"/>
    <property type="match status" value="1"/>
</dbReference>
<dbReference type="PANTHER" id="PTHR42718">
    <property type="entry name" value="MAJOR FACILITATOR SUPERFAMILY MULTIDRUG TRANSPORTER MFSC"/>
    <property type="match status" value="1"/>
</dbReference>
<dbReference type="InterPro" id="IPR011701">
    <property type="entry name" value="MFS"/>
</dbReference>
<keyword evidence="4 7" id="KW-0812">Transmembrane</keyword>
<feature type="transmembrane region" description="Helical" evidence="7">
    <location>
        <begin position="348"/>
        <end position="370"/>
    </location>
</feature>
<dbReference type="Gene3D" id="1.20.1250.20">
    <property type="entry name" value="MFS general substrate transporter like domains"/>
    <property type="match status" value="1"/>
</dbReference>
<dbReference type="NCBIfam" id="TIGR00711">
    <property type="entry name" value="efflux_EmrB"/>
    <property type="match status" value="1"/>
</dbReference>
<keyword evidence="10" id="KW-1185">Reference proteome</keyword>
<dbReference type="InterPro" id="IPR004638">
    <property type="entry name" value="EmrB-like"/>
</dbReference>
<dbReference type="Gene3D" id="1.20.1720.10">
    <property type="entry name" value="Multidrug resistance protein D"/>
    <property type="match status" value="1"/>
</dbReference>
<dbReference type="SUPFAM" id="SSF103473">
    <property type="entry name" value="MFS general substrate transporter"/>
    <property type="match status" value="1"/>
</dbReference>
<organism evidence="9 10">
    <name type="scientific">Mastigocoleus testarum BC008</name>
    <dbReference type="NCBI Taxonomy" id="371196"/>
    <lineage>
        <taxon>Bacteria</taxon>
        <taxon>Bacillati</taxon>
        <taxon>Cyanobacteriota</taxon>
        <taxon>Cyanophyceae</taxon>
        <taxon>Nostocales</taxon>
        <taxon>Hapalosiphonaceae</taxon>
        <taxon>Mastigocoleus</taxon>
    </lineage>
</organism>
<dbReference type="PANTHER" id="PTHR42718:SF42">
    <property type="entry name" value="EXPORT PROTEIN"/>
    <property type="match status" value="1"/>
</dbReference>
<gene>
    <name evidence="9" type="ORF">BC008_25225</name>
</gene>
<evidence type="ECO:0000256" key="1">
    <source>
        <dbReference type="ARBA" id="ARBA00004651"/>
    </source>
</evidence>
<comment type="subcellular location">
    <subcellularLocation>
        <location evidence="1">Cell membrane</location>
        <topology evidence="1">Multi-pass membrane protein</topology>
    </subcellularLocation>
</comment>
<evidence type="ECO:0000259" key="8">
    <source>
        <dbReference type="PROSITE" id="PS50850"/>
    </source>
</evidence>
<dbReference type="OrthoDB" id="102502at2"/>
<feature type="transmembrane region" description="Helical" evidence="7">
    <location>
        <begin position="29"/>
        <end position="54"/>
    </location>
</feature>
<comment type="caution">
    <text evidence="9">The sequence shown here is derived from an EMBL/GenBank/DDBJ whole genome shotgun (WGS) entry which is preliminary data.</text>
</comment>
<evidence type="ECO:0000313" key="9">
    <source>
        <dbReference type="EMBL" id="KST66274.1"/>
    </source>
</evidence>
<evidence type="ECO:0000256" key="6">
    <source>
        <dbReference type="ARBA" id="ARBA00023136"/>
    </source>
</evidence>
<reference evidence="9 10" key="1">
    <citation type="journal article" date="2015" name="Genome Announc.">
        <title>Draft Genome of the Euendolithic (true boring) Cyanobacterium Mastigocoleus testarum strain BC008.</title>
        <authorList>
            <person name="Guida B.S."/>
            <person name="Garcia-Pichel F."/>
        </authorList>
    </citation>
    <scope>NUCLEOTIDE SEQUENCE [LARGE SCALE GENOMIC DNA]</scope>
    <source>
        <strain evidence="9 10">BC008</strain>
    </source>
</reference>
<accession>A0A0V7ZPG6</accession>
<feature type="transmembrane region" description="Helical" evidence="7">
    <location>
        <begin position="316"/>
        <end position="336"/>
    </location>
</feature>
<feature type="transmembrane region" description="Helical" evidence="7">
    <location>
        <begin position="96"/>
        <end position="115"/>
    </location>
</feature>
<dbReference type="PROSITE" id="PS50850">
    <property type="entry name" value="MFS"/>
    <property type="match status" value="1"/>
</dbReference>
<feature type="domain" description="Major facilitator superfamily (MFS) profile" evidence="8">
    <location>
        <begin position="30"/>
        <end position="521"/>
    </location>
</feature>
<dbReference type="CDD" id="cd17321">
    <property type="entry name" value="MFS_MMR_MDR_like"/>
    <property type="match status" value="1"/>
</dbReference>
<evidence type="ECO:0000256" key="7">
    <source>
        <dbReference type="SAM" id="Phobius"/>
    </source>
</evidence>
<evidence type="ECO:0000256" key="2">
    <source>
        <dbReference type="ARBA" id="ARBA00022448"/>
    </source>
</evidence>
<keyword evidence="3" id="KW-1003">Cell membrane</keyword>
<dbReference type="InterPro" id="IPR036259">
    <property type="entry name" value="MFS_trans_sf"/>
</dbReference>
<dbReference type="GO" id="GO:0022857">
    <property type="term" value="F:transmembrane transporter activity"/>
    <property type="evidence" value="ECO:0007669"/>
    <property type="project" value="InterPro"/>
</dbReference>
<feature type="transmembrane region" description="Helical" evidence="7">
    <location>
        <begin position="417"/>
        <end position="438"/>
    </location>
</feature>
<dbReference type="GO" id="GO:0005886">
    <property type="term" value="C:plasma membrane"/>
    <property type="evidence" value="ECO:0007669"/>
    <property type="project" value="UniProtKB-SubCell"/>
</dbReference>
<feature type="transmembrane region" description="Helical" evidence="7">
    <location>
        <begin position="497"/>
        <end position="517"/>
    </location>
</feature>
<feature type="transmembrane region" description="Helical" evidence="7">
    <location>
        <begin position="158"/>
        <end position="177"/>
    </location>
</feature>
<sequence>MTNITQRPWYEAAILSAPYKPSSKNFEKWVLAATIIGSSMAMMDVTVVNVALPILQTVLDGTAAEMQWVVESYSLFLSALILVGGSLSDRFGRRKIYAAGVILFALASAWCGLSSTVNQLIIARAVQGIGGALLVPGSLAIISAVFEGEKRSKAIGTWAGFTAITSALGTVLGGWLVEECSWRWIFFLNLPLAVIVLGISFLYMPESFGEDSPKLDWWGTLLATLGLGTLVYGLIESCNLSLTHPLVVTCLVVGTLIMCAFILVEAKSSSPMMPLNLFKSKTFSGANLLTLLLYSALGGVFYLVPFDLIQIQHYSATAAGAAFLPYILIMFFLSEWSGSLMCRYGARLPLTLGPLLTAVGFALFIIPGIGGSYWTTFFPGIIVLGFGMTISAAPLTTTVMSAVNQRQAGIASGINNAIARTAGLIAIAVFNIFLFNAFNYNLDRYLAKLNIPLSVIEQLSEQRFKLAGAEIPANVTEEMRRTLQEAITFSFVDGFRLVMLIAALLAFASALVAFLTIKNRPEVSEEPSSNASKQQYIVLTHH</sequence>
<feature type="transmembrane region" description="Helical" evidence="7">
    <location>
        <begin position="183"/>
        <end position="203"/>
    </location>
</feature>
<protein>
    <submittedName>
        <fullName evidence="9">MFS transporter</fullName>
    </submittedName>
</protein>
<feature type="transmembrane region" description="Helical" evidence="7">
    <location>
        <begin position="66"/>
        <end position="84"/>
    </location>
</feature>
<evidence type="ECO:0000256" key="3">
    <source>
        <dbReference type="ARBA" id="ARBA00022475"/>
    </source>
</evidence>
<keyword evidence="2" id="KW-0813">Transport</keyword>
<feature type="transmembrane region" description="Helical" evidence="7">
    <location>
        <begin position="285"/>
        <end position="304"/>
    </location>
</feature>
<proteinExistence type="predicted"/>
<evidence type="ECO:0000313" key="10">
    <source>
        <dbReference type="Proteomes" id="UP000053372"/>
    </source>
</evidence>
<dbReference type="Proteomes" id="UP000053372">
    <property type="component" value="Unassembled WGS sequence"/>
</dbReference>
<dbReference type="AlphaFoldDB" id="A0A0V7ZPG6"/>
<evidence type="ECO:0000256" key="5">
    <source>
        <dbReference type="ARBA" id="ARBA00022989"/>
    </source>
</evidence>
<keyword evidence="6 7" id="KW-0472">Membrane</keyword>
<dbReference type="InterPro" id="IPR020846">
    <property type="entry name" value="MFS_dom"/>
</dbReference>
<feature type="transmembrane region" description="Helical" evidence="7">
    <location>
        <begin position="376"/>
        <end position="396"/>
    </location>
</feature>
<dbReference type="EMBL" id="LMTZ01000098">
    <property type="protein sequence ID" value="KST66274.1"/>
    <property type="molecule type" value="Genomic_DNA"/>
</dbReference>